<comment type="pathway">
    <text evidence="2">Purine metabolism; IMP biosynthesis via de novo pathway; IMP from 5-formamido-1-(5-phospho-D-ribosyl)imidazole-4-carboxamide: step 1/1.</text>
</comment>
<keyword evidence="8" id="KW-0378">Hydrolase</keyword>
<comment type="pathway">
    <text evidence="3">Purine metabolism; IMP biosynthesis via de novo pathway; 5-formamido-1-(5-phospho-D-ribosyl)imidazole-4-carboxamide from 5-amino-1-(5-phospho-D-ribosyl)imidazole-4-carboxamide (10-formyl THF route): step 1/1.</text>
</comment>
<reference evidence="14 15" key="1">
    <citation type="submission" date="2013-02" db="EMBL/GenBank/DDBJ databases">
        <title>Genome sequence of Candida maltosa Xu316, a potential industrial strain for xylitol and ethanol production.</title>
        <authorList>
            <person name="Yu J."/>
            <person name="Wang Q."/>
            <person name="Geng X."/>
            <person name="Bao W."/>
            <person name="He P."/>
            <person name="Cai J."/>
        </authorList>
    </citation>
    <scope>NUCLEOTIDE SEQUENCE [LARGE SCALE GENOMIC DNA]</scope>
    <source>
        <strain evidence="15">Xu316</strain>
    </source>
</reference>
<dbReference type="GO" id="GO:0006189">
    <property type="term" value="P:'de novo' IMP biosynthetic process"/>
    <property type="evidence" value="ECO:0007669"/>
    <property type="project" value="UniProtKB-UniPathway"/>
</dbReference>
<accession>M3HMK4</accession>
<comment type="function">
    <text evidence="12">Bifunctional enzyme that catalyzes the last two steps of purine biosynthesis. Acts as a transformylase that incorporates a formyl group to the AMP analog AICAR (5-amino-1-(5-phospho-beta-D-ribosyl)imidazole-4-carboxamide) to produce the intermediate formyl-AICAR (FAICAR). Also catalyzes the cyclization of FAICAR to IMP.</text>
</comment>
<dbReference type="PANTHER" id="PTHR11692">
    <property type="entry name" value="BIFUNCTIONAL PURINE BIOSYNTHESIS PROTEIN PURH"/>
    <property type="match status" value="1"/>
</dbReference>
<feature type="domain" description="MGS-like" evidence="13">
    <location>
        <begin position="1"/>
        <end position="144"/>
    </location>
</feature>
<dbReference type="GO" id="GO:0004643">
    <property type="term" value="F:phosphoribosylaminoimidazolecarboxamide formyltransferase activity"/>
    <property type="evidence" value="ECO:0007669"/>
    <property type="project" value="UniProtKB-EC"/>
</dbReference>
<evidence type="ECO:0000256" key="3">
    <source>
        <dbReference type="ARBA" id="ARBA00004954"/>
    </source>
</evidence>
<keyword evidence="9" id="KW-0511">Multifunctional enzyme</keyword>
<evidence type="ECO:0000256" key="4">
    <source>
        <dbReference type="ARBA" id="ARBA00007667"/>
    </source>
</evidence>
<evidence type="ECO:0000256" key="5">
    <source>
        <dbReference type="ARBA" id="ARBA00022490"/>
    </source>
</evidence>
<keyword evidence="5" id="KW-0963">Cytoplasm</keyword>
<dbReference type="Gene3D" id="3.40.140.20">
    <property type="match status" value="2"/>
</dbReference>
<evidence type="ECO:0000256" key="7">
    <source>
        <dbReference type="ARBA" id="ARBA00022755"/>
    </source>
</evidence>
<keyword evidence="15" id="KW-1185">Reference proteome</keyword>
<dbReference type="STRING" id="1245528.M3HMK4"/>
<dbReference type="InterPro" id="IPR016193">
    <property type="entry name" value="Cytidine_deaminase-like"/>
</dbReference>
<evidence type="ECO:0000259" key="13">
    <source>
        <dbReference type="PROSITE" id="PS51855"/>
    </source>
</evidence>
<comment type="catalytic activity">
    <reaction evidence="11">
        <text>IMP + H2O = 5-formamido-1-(5-phospho-D-ribosyl)imidazole-4-carboxamide</text>
        <dbReference type="Rhea" id="RHEA:18445"/>
        <dbReference type="ChEBI" id="CHEBI:15377"/>
        <dbReference type="ChEBI" id="CHEBI:58053"/>
        <dbReference type="ChEBI" id="CHEBI:58467"/>
        <dbReference type="EC" id="3.5.4.10"/>
    </reaction>
</comment>
<sequence>MSKTAILSVYDKTGLLDLAKGLVTANVRILASGGTAKLIREAGFPVEDVSSITKAPEMLGGRVKTLHPAVHGGILARDIESDEKDLSDQEISKIDYVVCNLYPFKETVAKVAVTIPEAVEEIDIGGVTLLRAAAKNHQRVTILSDPKDYAGFLEELKKGEISSETKSRLALKAFEVTADYDSAISDFFRKQYAENVSQLPLRYGANPHQKPAQAFVPEGELPFKVLNGSPGYINLLDALNSWPLVKELSASLNLPAAASFKHVSPAGAAVGLPLTDVEKKIYFVEDIENLSPLANAYARARGADRMSSFGDFIALSNIVDKPTAQIISKEVSDGVIAPGYSEEALELLKKKKNGKYCILQIDPNFNPEALESRQVYGITLQQKRNDAIFKGSSFKEIVSQNKGLTDQGAIDLTIATIALKYTQSNSVCYAKNGMVIGLGAGQQSRIHCTRLAGDKADNWWLRQHPKVLGFKWAKGTKRPEKSNAIDLYVTNQIPTDEPEKSEYESKFAEIPEPLTPEERKEWLGKLSNVALSSDAFFPFPDNVYRAARSGVKYIAAPSGSVMDKAVFAAADANDIVYVENPIRLFHH</sequence>
<dbReference type="Pfam" id="PF02142">
    <property type="entry name" value="MGS"/>
    <property type="match status" value="1"/>
</dbReference>
<dbReference type="HOGENOM" id="CLU_016316_3_2_1"/>
<organism evidence="14 15">
    <name type="scientific">Candida maltosa (strain Xu316)</name>
    <name type="common">Yeast</name>
    <dbReference type="NCBI Taxonomy" id="1245528"/>
    <lineage>
        <taxon>Eukaryota</taxon>
        <taxon>Fungi</taxon>
        <taxon>Dikarya</taxon>
        <taxon>Ascomycota</taxon>
        <taxon>Saccharomycotina</taxon>
        <taxon>Pichiomycetes</taxon>
        <taxon>Debaryomycetaceae</taxon>
        <taxon>Candida/Lodderomyces clade</taxon>
        <taxon>Candida</taxon>
    </lineage>
</organism>
<comment type="similarity">
    <text evidence="4">Belongs to the PurH family.</text>
</comment>
<dbReference type="Proteomes" id="UP000011777">
    <property type="component" value="Unassembled WGS sequence"/>
</dbReference>
<protein>
    <submittedName>
        <fullName evidence="14">Bifunctional purine biosynthesis protein ADE17</fullName>
    </submittedName>
</protein>
<dbReference type="GO" id="GO:0005829">
    <property type="term" value="C:cytosol"/>
    <property type="evidence" value="ECO:0007669"/>
    <property type="project" value="UniProtKB-SubCell"/>
</dbReference>
<dbReference type="Gene3D" id="1.10.287.440">
    <property type="match status" value="1"/>
</dbReference>
<dbReference type="OrthoDB" id="6017153at2759"/>
<dbReference type="UniPathway" id="UPA00074">
    <property type="reaction ID" value="UER00133"/>
</dbReference>
<dbReference type="FunFam" id="1.10.287.440:FF:000001">
    <property type="entry name" value="Bifunctional purine biosynthesis protein PURH"/>
    <property type="match status" value="1"/>
</dbReference>
<evidence type="ECO:0000256" key="10">
    <source>
        <dbReference type="ARBA" id="ARBA00050488"/>
    </source>
</evidence>
<gene>
    <name evidence="14" type="ORF">G210_0729</name>
</gene>
<dbReference type="SMART" id="SM00851">
    <property type="entry name" value="MGS"/>
    <property type="match status" value="1"/>
</dbReference>
<dbReference type="FunFam" id="3.40.140.20:FF:000003">
    <property type="entry name" value="Bifunctional purine biosynthesis protein"/>
    <property type="match status" value="1"/>
</dbReference>
<proteinExistence type="inferred from homology"/>
<evidence type="ECO:0000256" key="1">
    <source>
        <dbReference type="ARBA" id="ARBA00004514"/>
    </source>
</evidence>
<keyword evidence="6" id="KW-0808">Transferase</keyword>
<dbReference type="NCBIfam" id="TIGR00355">
    <property type="entry name" value="purH"/>
    <property type="match status" value="1"/>
</dbReference>
<dbReference type="CDD" id="cd01421">
    <property type="entry name" value="IMPCH"/>
    <property type="match status" value="1"/>
</dbReference>
<dbReference type="PIRSF" id="PIRSF000414">
    <property type="entry name" value="AICARFT_IMPCHas"/>
    <property type="match status" value="1"/>
</dbReference>
<evidence type="ECO:0000256" key="2">
    <source>
        <dbReference type="ARBA" id="ARBA00004844"/>
    </source>
</evidence>
<evidence type="ECO:0000256" key="11">
    <source>
        <dbReference type="ARBA" id="ARBA00050687"/>
    </source>
</evidence>
<comment type="catalytic activity">
    <reaction evidence="10">
        <text>(6R)-10-formyltetrahydrofolate + 5-amino-1-(5-phospho-beta-D-ribosyl)imidazole-4-carboxamide = 5-formamido-1-(5-phospho-D-ribosyl)imidazole-4-carboxamide + (6S)-5,6,7,8-tetrahydrofolate</text>
        <dbReference type="Rhea" id="RHEA:22192"/>
        <dbReference type="ChEBI" id="CHEBI:57453"/>
        <dbReference type="ChEBI" id="CHEBI:58467"/>
        <dbReference type="ChEBI" id="CHEBI:58475"/>
        <dbReference type="ChEBI" id="CHEBI:195366"/>
        <dbReference type="EC" id="2.1.2.3"/>
    </reaction>
</comment>
<dbReference type="EMBL" id="AOGT01001013">
    <property type="protein sequence ID" value="EMG48667.1"/>
    <property type="molecule type" value="Genomic_DNA"/>
</dbReference>
<dbReference type="SUPFAM" id="SSF52335">
    <property type="entry name" value="Methylglyoxal synthase-like"/>
    <property type="match status" value="1"/>
</dbReference>
<dbReference type="AlphaFoldDB" id="M3HMK4"/>
<dbReference type="GO" id="GO:0003937">
    <property type="term" value="F:IMP cyclohydrolase activity"/>
    <property type="evidence" value="ECO:0007669"/>
    <property type="project" value="UniProtKB-EC"/>
</dbReference>
<dbReference type="InterPro" id="IPR024051">
    <property type="entry name" value="AICAR_Tfase_dup_dom_sf"/>
</dbReference>
<evidence type="ECO:0000313" key="15">
    <source>
        <dbReference type="Proteomes" id="UP000011777"/>
    </source>
</evidence>
<evidence type="ECO:0000256" key="12">
    <source>
        <dbReference type="ARBA" id="ARBA00054363"/>
    </source>
</evidence>
<evidence type="ECO:0000256" key="8">
    <source>
        <dbReference type="ARBA" id="ARBA00022801"/>
    </source>
</evidence>
<comment type="subcellular location">
    <subcellularLocation>
        <location evidence="1">Cytoplasm</location>
        <location evidence="1">Cytosol</location>
    </subcellularLocation>
</comment>
<dbReference type="PROSITE" id="PS51855">
    <property type="entry name" value="MGS"/>
    <property type="match status" value="1"/>
</dbReference>
<dbReference type="InterPro" id="IPR024050">
    <property type="entry name" value="AICAR_Tfase_insert_dom_sf"/>
</dbReference>
<dbReference type="SMART" id="SM00798">
    <property type="entry name" value="AICARFT_IMPCHas"/>
    <property type="match status" value="1"/>
</dbReference>
<keyword evidence="7" id="KW-0658">Purine biosynthesis</keyword>
<dbReference type="InterPro" id="IPR002695">
    <property type="entry name" value="PurH-like"/>
</dbReference>
<evidence type="ECO:0000256" key="9">
    <source>
        <dbReference type="ARBA" id="ARBA00023268"/>
    </source>
</evidence>
<name>M3HMK4_CANMX</name>
<dbReference type="NCBIfam" id="NF005492">
    <property type="entry name" value="PRK07106.1"/>
    <property type="match status" value="1"/>
</dbReference>
<dbReference type="Pfam" id="PF01808">
    <property type="entry name" value="AICARFT_IMPCHas"/>
    <property type="match status" value="1"/>
</dbReference>
<dbReference type="HAMAP" id="MF_00139">
    <property type="entry name" value="PurH"/>
    <property type="match status" value="1"/>
</dbReference>
<evidence type="ECO:0000256" key="6">
    <source>
        <dbReference type="ARBA" id="ARBA00022679"/>
    </source>
</evidence>
<comment type="caution">
    <text evidence="14">The sequence shown here is derived from an EMBL/GenBank/DDBJ whole genome shotgun (WGS) entry which is preliminary data.</text>
</comment>
<dbReference type="PANTHER" id="PTHR11692:SF0">
    <property type="entry name" value="BIFUNCTIONAL PURINE BIOSYNTHESIS PROTEIN ATIC"/>
    <property type="match status" value="1"/>
</dbReference>
<dbReference type="InterPro" id="IPR036914">
    <property type="entry name" value="MGS-like_dom_sf"/>
</dbReference>
<dbReference type="InterPro" id="IPR011607">
    <property type="entry name" value="MGS-like_dom"/>
</dbReference>
<dbReference type="Gene3D" id="3.40.50.1380">
    <property type="entry name" value="Methylglyoxal synthase-like domain"/>
    <property type="match status" value="1"/>
</dbReference>
<dbReference type="eggNOG" id="KOG2555">
    <property type="taxonomic scope" value="Eukaryota"/>
</dbReference>
<evidence type="ECO:0000313" key="14">
    <source>
        <dbReference type="EMBL" id="EMG48667.1"/>
    </source>
</evidence>
<dbReference type="OMA" id="IKHNNPC"/>
<dbReference type="FunFam" id="3.40.50.1380:FF:000003">
    <property type="entry name" value="Bifunctional purine biosynthesis protein"/>
    <property type="match status" value="1"/>
</dbReference>
<dbReference type="SUPFAM" id="SSF53927">
    <property type="entry name" value="Cytidine deaminase-like"/>
    <property type="match status" value="1"/>
</dbReference>